<name>A0AAD9ZT96_9ROSI</name>
<sequence length="280" mass="31043">MYPTKAPGSDGLPAVFYQKLWGSIGLSVTSACLSVLNDSALIGGMNNTVISLIPKIQTLERVSDFRPISLCNVIYKIIAKAITNRLRKAMGGVISENQCAFIPGRLISDNTIVDFECLHRLKRMRRKNGSMEIKLDVSKAYDRVEWVFLEGMMHKLGFSKKWTSLILRCVESVTYSFLINGEMCGNIKSSRGLKQGALFRHSFSFFLFCTEGLTSLIQGAQKRGTVTGFKCSRGGPVVTHHFFADDSLLFTKANEANCVALKSLLDDYARASDQVINSDK</sequence>
<evidence type="ECO:0000313" key="2">
    <source>
        <dbReference type="EMBL" id="KAK3189426.1"/>
    </source>
</evidence>
<dbReference type="PANTHER" id="PTHR46890">
    <property type="entry name" value="NON-LTR RETROLELEMENT REVERSE TRANSCRIPTASE-LIKE PROTEIN-RELATED"/>
    <property type="match status" value="1"/>
</dbReference>
<dbReference type="EMBL" id="JANJYJ010000009">
    <property type="protein sequence ID" value="KAK3189426.1"/>
    <property type="molecule type" value="Genomic_DNA"/>
</dbReference>
<dbReference type="CDD" id="cd01650">
    <property type="entry name" value="RT_nLTR_like"/>
    <property type="match status" value="1"/>
</dbReference>
<gene>
    <name evidence="2" type="ORF">Dsin_028987</name>
</gene>
<protein>
    <recommendedName>
        <fullName evidence="1">Reverse transcriptase domain-containing protein</fullName>
    </recommendedName>
</protein>
<dbReference type="SUPFAM" id="SSF56672">
    <property type="entry name" value="DNA/RNA polymerases"/>
    <property type="match status" value="1"/>
</dbReference>
<accession>A0AAD9ZT96</accession>
<evidence type="ECO:0000313" key="3">
    <source>
        <dbReference type="Proteomes" id="UP001281410"/>
    </source>
</evidence>
<keyword evidence="3" id="KW-1185">Reference proteome</keyword>
<dbReference type="InterPro" id="IPR052343">
    <property type="entry name" value="Retrotransposon-Effector_Assoc"/>
</dbReference>
<feature type="domain" description="Reverse transcriptase" evidence="1">
    <location>
        <begin position="57"/>
        <end position="280"/>
    </location>
</feature>
<dbReference type="Proteomes" id="UP001281410">
    <property type="component" value="Unassembled WGS sequence"/>
</dbReference>
<dbReference type="PROSITE" id="PS51257">
    <property type="entry name" value="PROKAR_LIPOPROTEIN"/>
    <property type="match status" value="1"/>
</dbReference>
<organism evidence="2 3">
    <name type="scientific">Dipteronia sinensis</name>
    <dbReference type="NCBI Taxonomy" id="43782"/>
    <lineage>
        <taxon>Eukaryota</taxon>
        <taxon>Viridiplantae</taxon>
        <taxon>Streptophyta</taxon>
        <taxon>Embryophyta</taxon>
        <taxon>Tracheophyta</taxon>
        <taxon>Spermatophyta</taxon>
        <taxon>Magnoliopsida</taxon>
        <taxon>eudicotyledons</taxon>
        <taxon>Gunneridae</taxon>
        <taxon>Pentapetalae</taxon>
        <taxon>rosids</taxon>
        <taxon>malvids</taxon>
        <taxon>Sapindales</taxon>
        <taxon>Sapindaceae</taxon>
        <taxon>Hippocastanoideae</taxon>
        <taxon>Acereae</taxon>
        <taxon>Dipteronia</taxon>
    </lineage>
</organism>
<dbReference type="Pfam" id="PF00078">
    <property type="entry name" value="RVT_1"/>
    <property type="match status" value="1"/>
</dbReference>
<comment type="caution">
    <text evidence="2">The sequence shown here is derived from an EMBL/GenBank/DDBJ whole genome shotgun (WGS) entry which is preliminary data.</text>
</comment>
<reference evidence="2" key="1">
    <citation type="journal article" date="2023" name="Plant J.">
        <title>Genome sequences and population genomics provide insights into the demographic history, inbreeding, and mutation load of two 'living fossil' tree species of Dipteronia.</title>
        <authorList>
            <person name="Feng Y."/>
            <person name="Comes H.P."/>
            <person name="Chen J."/>
            <person name="Zhu S."/>
            <person name="Lu R."/>
            <person name="Zhang X."/>
            <person name="Li P."/>
            <person name="Qiu J."/>
            <person name="Olsen K.M."/>
            <person name="Qiu Y."/>
        </authorList>
    </citation>
    <scope>NUCLEOTIDE SEQUENCE</scope>
    <source>
        <strain evidence="2">NBL</strain>
    </source>
</reference>
<dbReference type="InterPro" id="IPR043502">
    <property type="entry name" value="DNA/RNA_pol_sf"/>
</dbReference>
<proteinExistence type="predicted"/>
<dbReference type="AlphaFoldDB" id="A0AAD9ZT96"/>
<dbReference type="PANTHER" id="PTHR46890:SF48">
    <property type="entry name" value="RNA-DIRECTED DNA POLYMERASE"/>
    <property type="match status" value="1"/>
</dbReference>
<evidence type="ECO:0000259" key="1">
    <source>
        <dbReference type="Pfam" id="PF00078"/>
    </source>
</evidence>
<dbReference type="InterPro" id="IPR000477">
    <property type="entry name" value="RT_dom"/>
</dbReference>